<dbReference type="InterPro" id="IPR050232">
    <property type="entry name" value="FBL13/AtMIF1-like"/>
</dbReference>
<evidence type="ECO:0000313" key="2">
    <source>
        <dbReference type="EMBL" id="RXH84019.1"/>
    </source>
</evidence>
<keyword evidence="3" id="KW-1185">Reference proteome</keyword>
<evidence type="ECO:0000313" key="3">
    <source>
        <dbReference type="Proteomes" id="UP000290289"/>
    </source>
</evidence>
<dbReference type="SMART" id="SM00579">
    <property type="entry name" value="FBD"/>
    <property type="match status" value="1"/>
</dbReference>
<dbReference type="InterPro" id="IPR032675">
    <property type="entry name" value="LRR_dom_sf"/>
</dbReference>
<dbReference type="PANTHER" id="PTHR31900">
    <property type="entry name" value="F-BOX/RNI SUPERFAMILY PROTEIN-RELATED"/>
    <property type="match status" value="1"/>
</dbReference>
<dbReference type="PROSITE" id="PS50181">
    <property type="entry name" value="FBOX"/>
    <property type="match status" value="1"/>
</dbReference>
<proteinExistence type="predicted"/>
<sequence length="486" mass="55611">MGSNSKLKYANACNKDRISALPDEIICNILSTLSTKEAVRTSIISPRWRNVWAHVPTLDLCDKHYQREFNPVGFSEFVDRALCIHSPFNNHEFRLSSAFAEFVDRALSIRGSSKIHRLRLCCSGVKNYPLIDAWIRTAIRLNVVELELVLYSFGRPFELARNLFTCKTLVVLKLLLESNITFTPTSDCFPSLKFFHAKVYDPDADSMEKLFSSCPALEELIIGGDIVASKVLNFNISTPELNRLKIFLAEDDFWEGSESNIFFNVNAPNLEKFDLEADFVANYILNANSLSEAKIDLEYVHTSGYIDYELGCVDRLERLFAGLLNVKYLSLSAPLFGDPECHTEDGFHLPELNRLNHLELLLFTCCNWKSLIDLLKISPHLEHLDVYNNKECTLENYRDLLVCEWVPPEFVPICLLSHIKTICLRGIQGRPDETEVTKYLLKHGEVLNKVTIYTCDFRVEDKLKLCQEISMFSKGSTTCQIEFLEK</sequence>
<dbReference type="InterPro" id="IPR001810">
    <property type="entry name" value="F-box_dom"/>
</dbReference>
<dbReference type="Gene3D" id="1.20.1280.50">
    <property type="match status" value="1"/>
</dbReference>
<dbReference type="SUPFAM" id="SSF52047">
    <property type="entry name" value="RNI-like"/>
    <property type="match status" value="1"/>
</dbReference>
<dbReference type="Pfam" id="PF24758">
    <property type="entry name" value="LRR_At5g56370"/>
    <property type="match status" value="1"/>
</dbReference>
<reference evidence="2 3" key="1">
    <citation type="submission" date="2018-10" db="EMBL/GenBank/DDBJ databases">
        <title>A high-quality apple genome assembly.</title>
        <authorList>
            <person name="Hu J."/>
        </authorList>
    </citation>
    <scope>NUCLEOTIDE SEQUENCE [LARGE SCALE GENOMIC DNA]</scope>
    <source>
        <strain evidence="3">cv. HFTH1</strain>
        <tissue evidence="2">Young leaf</tissue>
    </source>
</reference>
<dbReference type="SMART" id="SM00256">
    <property type="entry name" value="FBOX"/>
    <property type="match status" value="1"/>
</dbReference>
<dbReference type="CDD" id="cd22160">
    <property type="entry name" value="F-box_AtFBL13-like"/>
    <property type="match status" value="1"/>
</dbReference>
<dbReference type="Proteomes" id="UP000290289">
    <property type="component" value="Chromosome 11"/>
</dbReference>
<protein>
    <recommendedName>
        <fullName evidence="1">F-box domain-containing protein</fullName>
    </recommendedName>
</protein>
<dbReference type="PANTHER" id="PTHR31900:SF34">
    <property type="entry name" value="EMB|CAB62440.1-RELATED"/>
    <property type="match status" value="1"/>
</dbReference>
<dbReference type="InterPro" id="IPR053781">
    <property type="entry name" value="F-box_AtFBL13-like"/>
</dbReference>
<dbReference type="InterPro" id="IPR006566">
    <property type="entry name" value="FBD"/>
</dbReference>
<gene>
    <name evidence="2" type="ORF">DVH24_026918</name>
</gene>
<dbReference type="AlphaFoldDB" id="A0A498ILD0"/>
<feature type="domain" description="F-box" evidence="1">
    <location>
        <begin position="15"/>
        <end position="68"/>
    </location>
</feature>
<dbReference type="EMBL" id="RDQH01000337">
    <property type="protein sequence ID" value="RXH84019.1"/>
    <property type="molecule type" value="Genomic_DNA"/>
</dbReference>
<accession>A0A498ILD0</accession>
<dbReference type="InterPro" id="IPR055411">
    <property type="entry name" value="LRR_FXL15/At3g58940/PEG3-like"/>
</dbReference>
<dbReference type="Pfam" id="PF08387">
    <property type="entry name" value="FBD"/>
    <property type="match status" value="1"/>
</dbReference>
<dbReference type="Pfam" id="PF00646">
    <property type="entry name" value="F-box"/>
    <property type="match status" value="1"/>
</dbReference>
<organism evidence="2 3">
    <name type="scientific">Malus domestica</name>
    <name type="common">Apple</name>
    <name type="synonym">Pyrus malus</name>
    <dbReference type="NCBI Taxonomy" id="3750"/>
    <lineage>
        <taxon>Eukaryota</taxon>
        <taxon>Viridiplantae</taxon>
        <taxon>Streptophyta</taxon>
        <taxon>Embryophyta</taxon>
        <taxon>Tracheophyta</taxon>
        <taxon>Spermatophyta</taxon>
        <taxon>Magnoliopsida</taxon>
        <taxon>eudicotyledons</taxon>
        <taxon>Gunneridae</taxon>
        <taxon>Pentapetalae</taxon>
        <taxon>rosids</taxon>
        <taxon>fabids</taxon>
        <taxon>Rosales</taxon>
        <taxon>Rosaceae</taxon>
        <taxon>Amygdaloideae</taxon>
        <taxon>Maleae</taxon>
        <taxon>Malus</taxon>
    </lineage>
</organism>
<dbReference type="InterPro" id="IPR036047">
    <property type="entry name" value="F-box-like_dom_sf"/>
</dbReference>
<comment type="caution">
    <text evidence="2">The sequence shown here is derived from an EMBL/GenBank/DDBJ whole genome shotgun (WGS) entry which is preliminary data.</text>
</comment>
<name>A0A498ILD0_MALDO</name>
<dbReference type="Gene3D" id="3.80.10.10">
    <property type="entry name" value="Ribonuclease Inhibitor"/>
    <property type="match status" value="1"/>
</dbReference>
<dbReference type="SUPFAM" id="SSF81383">
    <property type="entry name" value="F-box domain"/>
    <property type="match status" value="1"/>
</dbReference>
<evidence type="ECO:0000259" key="1">
    <source>
        <dbReference type="PROSITE" id="PS50181"/>
    </source>
</evidence>